<keyword evidence="6 7" id="KW-0472">Membrane</keyword>
<keyword evidence="10" id="KW-1185">Reference proteome</keyword>
<comment type="subcellular location">
    <subcellularLocation>
        <location evidence="1">Cell membrane</location>
        <topology evidence="1">Multi-pass membrane protein</topology>
    </subcellularLocation>
</comment>
<evidence type="ECO:0000256" key="1">
    <source>
        <dbReference type="ARBA" id="ARBA00004651"/>
    </source>
</evidence>
<dbReference type="InterPro" id="IPR018076">
    <property type="entry name" value="T2SS_GspF_dom"/>
</dbReference>
<dbReference type="GO" id="GO:0005886">
    <property type="term" value="C:plasma membrane"/>
    <property type="evidence" value="ECO:0007669"/>
    <property type="project" value="UniProtKB-SubCell"/>
</dbReference>
<dbReference type="PRINTS" id="PR00812">
    <property type="entry name" value="BCTERIALGSPF"/>
</dbReference>
<evidence type="ECO:0000256" key="3">
    <source>
        <dbReference type="ARBA" id="ARBA00022475"/>
    </source>
</evidence>
<comment type="similarity">
    <text evidence="2">Belongs to the GSP F family.</text>
</comment>
<keyword evidence="3" id="KW-1003">Cell membrane</keyword>
<dbReference type="Gene3D" id="1.20.81.30">
    <property type="entry name" value="Type II secretion system (T2SS), domain F"/>
    <property type="match status" value="1"/>
</dbReference>
<dbReference type="InterPro" id="IPR042094">
    <property type="entry name" value="T2SS_GspF_sf"/>
</dbReference>
<comment type="caution">
    <text evidence="9">The sequence shown here is derived from an EMBL/GenBank/DDBJ whole genome shotgun (WGS) entry which is preliminary data.</text>
</comment>
<evidence type="ECO:0000313" key="9">
    <source>
        <dbReference type="EMBL" id="MBF4500213.1"/>
    </source>
</evidence>
<evidence type="ECO:0000256" key="4">
    <source>
        <dbReference type="ARBA" id="ARBA00022692"/>
    </source>
</evidence>
<dbReference type="PANTHER" id="PTHR30012">
    <property type="entry name" value="GENERAL SECRETION PATHWAY PROTEIN"/>
    <property type="match status" value="1"/>
</dbReference>
<gene>
    <name evidence="9" type="ORF">IRY55_02460</name>
</gene>
<proteinExistence type="inferred from homology"/>
<dbReference type="EMBL" id="JADKPV010000001">
    <property type="protein sequence ID" value="MBF4500213.1"/>
    <property type="molecule type" value="Genomic_DNA"/>
</dbReference>
<dbReference type="AlphaFoldDB" id="A0A8J7GJY1"/>
<name>A0A8J7GJY1_9BACL</name>
<feature type="domain" description="Type II secretion system protein GspF" evidence="8">
    <location>
        <begin position="34"/>
        <end position="154"/>
    </location>
</feature>
<feature type="transmembrane region" description="Helical" evidence="7">
    <location>
        <begin position="130"/>
        <end position="148"/>
    </location>
</feature>
<feature type="transmembrane region" description="Helical" evidence="7">
    <location>
        <begin position="327"/>
        <end position="353"/>
    </location>
</feature>
<dbReference type="Pfam" id="PF00482">
    <property type="entry name" value="T2SSF"/>
    <property type="match status" value="2"/>
</dbReference>
<evidence type="ECO:0000313" key="10">
    <source>
        <dbReference type="Proteomes" id="UP000622653"/>
    </source>
</evidence>
<dbReference type="RefSeq" id="WP_194561663.1">
    <property type="nucleotide sequence ID" value="NZ_JADKPV010000001.1"/>
</dbReference>
<organism evidence="9 10">
    <name type="scientific">Savagea serpentis</name>
    <dbReference type="NCBI Taxonomy" id="2785297"/>
    <lineage>
        <taxon>Bacteria</taxon>
        <taxon>Bacillati</taxon>
        <taxon>Bacillota</taxon>
        <taxon>Bacilli</taxon>
        <taxon>Bacillales</taxon>
        <taxon>Caryophanaceae</taxon>
        <taxon>Savagea</taxon>
    </lineage>
</organism>
<keyword evidence="4 7" id="KW-0812">Transmembrane</keyword>
<reference evidence="9" key="1">
    <citation type="submission" date="2020-11" db="EMBL/GenBank/DDBJ databases">
        <title>Multidrug resistant novel bacterium Savagea serpentis sp. nov., isolated from the scats of a vine snake (Ahaetulla nasuta).</title>
        <authorList>
            <person name="Venkata Ramana V."/>
            <person name="Vikas Patil S."/>
            <person name="Yogita Lugani V."/>
        </authorList>
    </citation>
    <scope>NUCLEOTIDE SEQUENCE</scope>
    <source>
        <strain evidence="9">SN6</strain>
    </source>
</reference>
<dbReference type="NCBIfam" id="NF041012">
    <property type="entry name" value="T4P_ComGB"/>
    <property type="match status" value="1"/>
</dbReference>
<dbReference type="InterPro" id="IPR047692">
    <property type="entry name" value="T4P_ComGB"/>
</dbReference>
<evidence type="ECO:0000256" key="7">
    <source>
        <dbReference type="SAM" id="Phobius"/>
    </source>
</evidence>
<dbReference type="InterPro" id="IPR003004">
    <property type="entry name" value="GspF/PilC"/>
</dbReference>
<accession>A0A8J7GJY1</accession>
<feature type="transmembrane region" description="Helical" evidence="7">
    <location>
        <begin position="184"/>
        <end position="200"/>
    </location>
</feature>
<dbReference type="PANTHER" id="PTHR30012:SF0">
    <property type="entry name" value="TYPE II SECRETION SYSTEM PROTEIN F-RELATED"/>
    <property type="match status" value="1"/>
</dbReference>
<evidence type="ECO:0000256" key="5">
    <source>
        <dbReference type="ARBA" id="ARBA00022989"/>
    </source>
</evidence>
<sequence length="362" mass="42637">MMLKRLKMWYVAIRMRQDRYREEQLMKIRDESLFMKRLYQLVKEGYSLHDALFLVVPHHVRDQERLADQLHDQFKAGSNAYELFQSLHLKYVNLLPLITSSVTSDLLVALEQMSEATEQKIALQKSFKKVLIYPLILIIFFLMILFAYRTFFLPRMKSIYQTEQVQMTVGEQWTTIALTNLPDVVIGFTIILCLVGYHFYRHHIRRVSKVDSFFYRFIITRRIIQMYATRHFSIEFGRLLETQITVSEALSILKEQRYNPYVQEISHLVYEEIAKGASLEEALQFNPYLLSQIATFVAHGSRRGFVGRELLLFGKVVSETFVHRIELFIALFQPLVFILIACAIIATYLSILLPMYRLMGAF</sequence>
<evidence type="ECO:0000259" key="8">
    <source>
        <dbReference type="Pfam" id="PF00482"/>
    </source>
</evidence>
<evidence type="ECO:0000256" key="6">
    <source>
        <dbReference type="ARBA" id="ARBA00023136"/>
    </source>
</evidence>
<dbReference type="Proteomes" id="UP000622653">
    <property type="component" value="Unassembled WGS sequence"/>
</dbReference>
<protein>
    <submittedName>
        <fullName evidence="9">Type II secretion system F family protein</fullName>
    </submittedName>
</protein>
<evidence type="ECO:0000256" key="2">
    <source>
        <dbReference type="ARBA" id="ARBA00005745"/>
    </source>
</evidence>
<keyword evidence="5 7" id="KW-1133">Transmembrane helix</keyword>
<feature type="domain" description="Type II secretion system protein GspF" evidence="8">
    <location>
        <begin position="233"/>
        <end position="354"/>
    </location>
</feature>